<keyword evidence="1" id="KW-0812">Transmembrane</keyword>
<accession>A0A2M9ZGA3</accession>
<evidence type="ECO:0000313" key="2">
    <source>
        <dbReference type="EMBL" id="PJZ67425.1"/>
    </source>
</evidence>
<dbReference type="RefSeq" id="WP_100757926.1">
    <property type="nucleotide sequence ID" value="NZ_NPDT01000001.1"/>
</dbReference>
<evidence type="ECO:0000313" key="3">
    <source>
        <dbReference type="Proteomes" id="UP000231912"/>
    </source>
</evidence>
<dbReference type="EMBL" id="NPDT01000001">
    <property type="protein sequence ID" value="PJZ67425.1"/>
    <property type="molecule type" value="Genomic_DNA"/>
</dbReference>
<proteinExistence type="predicted"/>
<keyword evidence="1" id="KW-0472">Membrane</keyword>
<dbReference type="AlphaFoldDB" id="A0A2M9ZGA3"/>
<organism evidence="2 3">
    <name type="scientific">Leptospira wolffii</name>
    <dbReference type="NCBI Taxonomy" id="409998"/>
    <lineage>
        <taxon>Bacteria</taxon>
        <taxon>Pseudomonadati</taxon>
        <taxon>Spirochaetota</taxon>
        <taxon>Spirochaetia</taxon>
        <taxon>Leptospirales</taxon>
        <taxon>Leptospiraceae</taxon>
        <taxon>Leptospira</taxon>
    </lineage>
</organism>
<evidence type="ECO:0000256" key="1">
    <source>
        <dbReference type="SAM" id="Phobius"/>
    </source>
</evidence>
<gene>
    <name evidence="2" type="ORF">CH371_05220</name>
</gene>
<feature type="transmembrane region" description="Helical" evidence="1">
    <location>
        <begin position="15"/>
        <end position="32"/>
    </location>
</feature>
<name>A0A2M9ZGA3_9LEPT</name>
<keyword evidence="1" id="KW-1133">Transmembrane helix</keyword>
<dbReference type="Proteomes" id="UP000231912">
    <property type="component" value="Unassembled WGS sequence"/>
</dbReference>
<protein>
    <submittedName>
        <fullName evidence="2">Uncharacterized protein</fullName>
    </submittedName>
</protein>
<reference evidence="2 3" key="1">
    <citation type="submission" date="2017-07" db="EMBL/GenBank/DDBJ databases">
        <title>Leptospira spp. isolated from tropical soils.</title>
        <authorList>
            <person name="Thibeaux R."/>
            <person name="Iraola G."/>
            <person name="Ferres I."/>
            <person name="Bierque E."/>
            <person name="Girault D."/>
            <person name="Soupe-Gilbert M.-E."/>
            <person name="Picardeau M."/>
            <person name="Goarant C."/>
        </authorList>
    </citation>
    <scope>NUCLEOTIDE SEQUENCE [LARGE SCALE GENOMIC DNA]</scope>
    <source>
        <strain evidence="2 3">FH2-C-A2</strain>
    </source>
</reference>
<sequence>MRFDPIRKVFLRPTSAWIAGLFATAVFFFVLGRSSYRKSETSFFTGASSEISSSRKYLSERPHLFLQNVRFYWQKDIFIQTNRLSLEAIPKKGDLLLFDRPESFSLRILSGNIQITCASLEKLINGRLLAFPESTLRKIRLSPVYHNGVWKLKVTGEVKLMVWVGFEGIASIGLDLETGRVLVENESVQALLNPYTKELLNTVGLSIEDLVRFPEGKGLIINGNRIYFEPFSVFPDPQVEGTLRSIKLQAENLDIEFRSESDPIPPKTNSKNFIFVSGGRTLFGGVQLNQGKILLQDDRETDPFEFSFHEYKKALFRANLRMSEDGGIQIRMEDSFPSE</sequence>
<comment type="caution">
    <text evidence="2">The sequence shown here is derived from an EMBL/GenBank/DDBJ whole genome shotgun (WGS) entry which is preliminary data.</text>
</comment>